<dbReference type="Proteomes" id="UP001596958">
    <property type="component" value="Unassembled WGS sequence"/>
</dbReference>
<accession>A0ABW2YVJ0</accession>
<feature type="chain" id="PRO_5047304906" evidence="1">
    <location>
        <begin position="21"/>
        <end position="207"/>
    </location>
</feature>
<feature type="signal peptide" evidence="1">
    <location>
        <begin position="1"/>
        <end position="20"/>
    </location>
</feature>
<comment type="caution">
    <text evidence="3">The sequence shown here is derived from an EMBL/GenBank/DDBJ whole genome shotgun (WGS) entry which is preliminary data.</text>
</comment>
<gene>
    <name evidence="3" type="ORF">ACFQZS_09990</name>
</gene>
<evidence type="ECO:0000256" key="1">
    <source>
        <dbReference type="SAM" id="SignalP"/>
    </source>
</evidence>
<reference evidence="4" key="1">
    <citation type="journal article" date="2019" name="Int. J. Syst. Evol. Microbiol.">
        <title>The Global Catalogue of Microorganisms (GCM) 10K type strain sequencing project: providing services to taxonomists for standard genome sequencing and annotation.</title>
        <authorList>
            <consortium name="The Broad Institute Genomics Platform"/>
            <consortium name="The Broad Institute Genome Sequencing Center for Infectious Disease"/>
            <person name="Wu L."/>
            <person name="Ma J."/>
        </authorList>
    </citation>
    <scope>NUCLEOTIDE SEQUENCE [LARGE SCALE GENOMIC DNA]</scope>
    <source>
        <strain evidence="4">CCUG 63418</strain>
    </source>
</reference>
<feature type="domain" description="Outer membrane protein beta-barrel" evidence="2">
    <location>
        <begin position="17"/>
        <end position="187"/>
    </location>
</feature>
<dbReference type="InterPro" id="IPR011250">
    <property type="entry name" value="OMP/PagP_B-barrel"/>
</dbReference>
<keyword evidence="1" id="KW-0732">Signal</keyword>
<sequence>MKKLLITLIAVLGICSFAQAQKSKGVEFGAGIGYNGSTILSEHNDRAEIRSGFNAALSIDKYFSDKWSLKVKAIYDQKGSNKSEVIDDDIVGFADISAHYISVPVMANWHFGKTRNWYLNVGPYAGFLLDAERSITYLGVKYPRSMTSQFNKVDAGLAYGVGVKLPLSKKLKFYVELDGQNGVTNIFGYRTDNSFNSRGSFNVGLNY</sequence>
<name>A0ABW2YVJ0_9SPHI</name>
<evidence type="ECO:0000313" key="4">
    <source>
        <dbReference type="Proteomes" id="UP001596958"/>
    </source>
</evidence>
<protein>
    <submittedName>
        <fullName evidence="3">Porin family protein</fullName>
    </submittedName>
</protein>
<dbReference type="SUPFAM" id="SSF56925">
    <property type="entry name" value="OMPA-like"/>
    <property type="match status" value="1"/>
</dbReference>
<dbReference type="EMBL" id="JBHTHU010000006">
    <property type="protein sequence ID" value="MFD0750473.1"/>
    <property type="molecule type" value="Genomic_DNA"/>
</dbReference>
<dbReference type="Pfam" id="PF13568">
    <property type="entry name" value="OMP_b-brl_2"/>
    <property type="match status" value="1"/>
</dbReference>
<keyword evidence="4" id="KW-1185">Reference proteome</keyword>
<evidence type="ECO:0000313" key="3">
    <source>
        <dbReference type="EMBL" id="MFD0750473.1"/>
    </source>
</evidence>
<proteinExistence type="predicted"/>
<organism evidence="3 4">
    <name type="scientific">Mucilaginibacter calamicampi</name>
    <dbReference type="NCBI Taxonomy" id="1302352"/>
    <lineage>
        <taxon>Bacteria</taxon>
        <taxon>Pseudomonadati</taxon>
        <taxon>Bacteroidota</taxon>
        <taxon>Sphingobacteriia</taxon>
        <taxon>Sphingobacteriales</taxon>
        <taxon>Sphingobacteriaceae</taxon>
        <taxon>Mucilaginibacter</taxon>
    </lineage>
</organism>
<dbReference type="RefSeq" id="WP_377099774.1">
    <property type="nucleotide sequence ID" value="NZ_JBHTHU010000006.1"/>
</dbReference>
<dbReference type="InterPro" id="IPR025665">
    <property type="entry name" value="Beta-barrel_OMP_2"/>
</dbReference>
<evidence type="ECO:0000259" key="2">
    <source>
        <dbReference type="Pfam" id="PF13568"/>
    </source>
</evidence>
<dbReference type="Gene3D" id="2.40.160.20">
    <property type="match status" value="1"/>
</dbReference>